<evidence type="ECO:0000313" key="2">
    <source>
        <dbReference type="EMBL" id="SFF14412.1"/>
    </source>
</evidence>
<feature type="region of interest" description="Disordered" evidence="1">
    <location>
        <begin position="1"/>
        <end position="28"/>
    </location>
</feature>
<protein>
    <submittedName>
        <fullName evidence="2">Uncharacterized protein</fullName>
    </submittedName>
</protein>
<sequence length="121" mass="13973">MKHLERNNIEQEVSAGTSWSETDTDTSLSQDDLDKIVELEWQLRRSWDLAWERNDIRVDALIAHPSFAHLRRVHADDLLRSKQHSAADELLIHKWVEGYSYLALIALAGTEMDDDIFNGSE</sequence>
<dbReference type="AlphaFoldDB" id="A0A1I2GA79"/>
<keyword evidence="3" id="KW-1185">Reference proteome</keyword>
<name>A0A1I2GA79_9RHOB</name>
<evidence type="ECO:0000256" key="1">
    <source>
        <dbReference type="SAM" id="MobiDB-lite"/>
    </source>
</evidence>
<organism evidence="2 3">
    <name type="scientific">Sulfitobacter brevis</name>
    <dbReference type="NCBI Taxonomy" id="74348"/>
    <lineage>
        <taxon>Bacteria</taxon>
        <taxon>Pseudomonadati</taxon>
        <taxon>Pseudomonadota</taxon>
        <taxon>Alphaproteobacteria</taxon>
        <taxon>Rhodobacterales</taxon>
        <taxon>Roseobacteraceae</taxon>
        <taxon>Sulfitobacter</taxon>
    </lineage>
</organism>
<feature type="compositionally biased region" description="Polar residues" evidence="1">
    <location>
        <begin position="10"/>
        <end position="21"/>
    </location>
</feature>
<gene>
    <name evidence="2" type="ORF">SAMN04488523_1219</name>
</gene>
<dbReference type="EMBL" id="FOMW01000021">
    <property type="protein sequence ID" value="SFF14412.1"/>
    <property type="molecule type" value="Genomic_DNA"/>
</dbReference>
<dbReference type="RefSeq" id="WP_093925352.1">
    <property type="nucleotide sequence ID" value="NZ_FOMW01000021.1"/>
</dbReference>
<dbReference type="Proteomes" id="UP000198977">
    <property type="component" value="Unassembled WGS sequence"/>
</dbReference>
<reference evidence="2 3" key="1">
    <citation type="submission" date="2016-10" db="EMBL/GenBank/DDBJ databases">
        <authorList>
            <person name="de Groot N.N."/>
        </authorList>
    </citation>
    <scope>NUCLEOTIDE SEQUENCE [LARGE SCALE GENOMIC DNA]</scope>
    <source>
        <strain evidence="2 3">DSM 11443</strain>
    </source>
</reference>
<evidence type="ECO:0000313" key="3">
    <source>
        <dbReference type="Proteomes" id="UP000198977"/>
    </source>
</evidence>
<accession>A0A1I2GA79</accession>
<proteinExistence type="predicted"/>